<evidence type="ECO:0000256" key="3">
    <source>
        <dbReference type="ARBA" id="ARBA00022597"/>
    </source>
</evidence>
<dbReference type="OrthoDB" id="95460at2"/>
<dbReference type="NCBIfam" id="TIGR00848">
    <property type="entry name" value="fruA"/>
    <property type="match status" value="1"/>
</dbReference>
<dbReference type="InterPro" id="IPR004715">
    <property type="entry name" value="PTS_IIA_fruc"/>
</dbReference>
<evidence type="ECO:0000256" key="2">
    <source>
        <dbReference type="ARBA" id="ARBA00022553"/>
    </source>
</evidence>
<protein>
    <submittedName>
        <fullName evidence="7">PTS sugar transporter subunit IIA</fullName>
    </submittedName>
</protein>
<dbReference type="EMBL" id="RBVX01000010">
    <property type="protein sequence ID" value="RSL33100.1"/>
    <property type="molecule type" value="Genomic_DNA"/>
</dbReference>
<dbReference type="InterPro" id="IPR016152">
    <property type="entry name" value="PTrfase/Anion_transptr"/>
</dbReference>
<evidence type="ECO:0000256" key="5">
    <source>
        <dbReference type="ARBA" id="ARBA00022683"/>
    </source>
</evidence>
<comment type="caution">
    <text evidence="7">The sequence shown here is derived from an EMBL/GenBank/DDBJ whole genome shotgun (WGS) entry which is preliminary data.</text>
</comment>
<dbReference type="PROSITE" id="PS51094">
    <property type="entry name" value="PTS_EIIA_TYPE_2"/>
    <property type="match status" value="1"/>
</dbReference>
<dbReference type="RefSeq" id="WP_125556164.1">
    <property type="nucleotide sequence ID" value="NZ_RBVX01000010.1"/>
</dbReference>
<dbReference type="GO" id="GO:0008982">
    <property type="term" value="F:protein-N(PI)-phosphohistidine-sugar phosphotransferase activity"/>
    <property type="evidence" value="ECO:0007669"/>
    <property type="project" value="InterPro"/>
</dbReference>
<keyword evidence="4" id="KW-0808">Transferase</keyword>
<dbReference type="AlphaFoldDB" id="A0A428N3T6"/>
<keyword evidence="2" id="KW-0597">Phosphoprotein</keyword>
<dbReference type="InterPro" id="IPR002178">
    <property type="entry name" value="PTS_EIIA_type-2_dom"/>
</dbReference>
<evidence type="ECO:0000259" key="6">
    <source>
        <dbReference type="PROSITE" id="PS51094"/>
    </source>
</evidence>
<sequence length="154" mass="17576">MTLKNLLNEEDIFFEESLHTQEEVFQKVAEIAKKQGYIKNKRKVIRGLIEREKISTTGFMDAIAIPHTQLKTIQKPAIIILSNKHGIEWNSMDEKLASFFIALLVPEEEAGTTHLEMLSSLSSMLMEEDYRKELLSGSNATDVYQSLINGFVKE</sequence>
<proteinExistence type="predicted"/>
<evidence type="ECO:0000256" key="4">
    <source>
        <dbReference type="ARBA" id="ARBA00022679"/>
    </source>
</evidence>
<name>A0A428N3T6_9BACI</name>
<dbReference type="Gene3D" id="3.40.930.10">
    <property type="entry name" value="Mannitol-specific EII, Chain A"/>
    <property type="match status" value="1"/>
</dbReference>
<gene>
    <name evidence="7" type="ORF">D7Z54_12400</name>
</gene>
<dbReference type="Pfam" id="PF00359">
    <property type="entry name" value="PTS_EIIA_2"/>
    <property type="match status" value="1"/>
</dbReference>
<reference evidence="7 8" key="1">
    <citation type="submission" date="2018-10" db="EMBL/GenBank/DDBJ databases">
        <title>Draft genome sequence of Bacillus salarius IM0101, isolated from a hypersaline soil in Inner Mongolia, China.</title>
        <authorList>
            <person name="Yamprayoonswat W."/>
            <person name="Boonvisut S."/>
            <person name="Jumpathong W."/>
            <person name="Sittihan S."/>
            <person name="Ruangsuj P."/>
            <person name="Wanthongcharoen S."/>
            <person name="Thongpramul N."/>
            <person name="Pimmason S."/>
            <person name="Yu B."/>
            <person name="Yasawong M."/>
        </authorList>
    </citation>
    <scope>NUCLEOTIDE SEQUENCE [LARGE SCALE GENOMIC DNA]</scope>
    <source>
        <strain evidence="7 8">IM0101</strain>
    </source>
</reference>
<feature type="domain" description="PTS EIIA type-2" evidence="6">
    <location>
        <begin position="5"/>
        <end position="150"/>
    </location>
</feature>
<accession>A0A428N3T6</accession>
<dbReference type="Proteomes" id="UP000275076">
    <property type="component" value="Unassembled WGS sequence"/>
</dbReference>
<dbReference type="GO" id="GO:0016020">
    <property type="term" value="C:membrane"/>
    <property type="evidence" value="ECO:0007669"/>
    <property type="project" value="InterPro"/>
</dbReference>
<evidence type="ECO:0000313" key="8">
    <source>
        <dbReference type="Proteomes" id="UP000275076"/>
    </source>
</evidence>
<keyword evidence="8" id="KW-1185">Reference proteome</keyword>
<dbReference type="InterPro" id="IPR051541">
    <property type="entry name" value="PTS_SugarTrans_NitroReg"/>
</dbReference>
<dbReference type="SUPFAM" id="SSF55804">
    <property type="entry name" value="Phoshotransferase/anion transport protein"/>
    <property type="match status" value="1"/>
</dbReference>
<keyword evidence="1" id="KW-0813">Transport</keyword>
<dbReference type="GO" id="GO:0009401">
    <property type="term" value="P:phosphoenolpyruvate-dependent sugar phosphotransferase system"/>
    <property type="evidence" value="ECO:0007669"/>
    <property type="project" value="UniProtKB-KW"/>
</dbReference>
<keyword evidence="5" id="KW-0598">Phosphotransferase system</keyword>
<dbReference type="CDD" id="cd00211">
    <property type="entry name" value="PTS_IIA_fru"/>
    <property type="match status" value="1"/>
</dbReference>
<organism evidence="7 8">
    <name type="scientific">Salibacterium salarium</name>
    <dbReference type="NCBI Taxonomy" id="284579"/>
    <lineage>
        <taxon>Bacteria</taxon>
        <taxon>Bacillati</taxon>
        <taxon>Bacillota</taxon>
        <taxon>Bacilli</taxon>
        <taxon>Bacillales</taxon>
        <taxon>Bacillaceae</taxon>
    </lineage>
</organism>
<evidence type="ECO:0000313" key="7">
    <source>
        <dbReference type="EMBL" id="RSL33100.1"/>
    </source>
</evidence>
<dbReference type="PANTHER" id="PTHR47738">
    <property type="entry name" value="PTS SYSTEM FRUCTOSE-LIKE EIIA COMPONENT-RELATED"/>
    <property type="match status" value="1"/>
</dbReference>
<evidence type="ECO:0000256" key="1">
    <source>
        <dbReference type="ARBA" id="ARBA00022448"/>
    </source>
</evidence>
<keyword evidence="3 7" id="KW-0762">Sugar transport</keyword>